<dbReference type="Proteomes" id="UP000315496">
    <property type="component" value="Chromosome 1"/>
</dbReference>
<evidence type="ECO:0000256" key="3">
    <source>
        <dbReference type="ARBA" id="ARBA00013081"/>
    </source>
</evidence>
<comment type="cofactor">
    <cofactor evidence="1">
        <name>Mn(2+)</name>
        <dbReference type="ChEBI" id="CHEBI:29035"/>
    </cofactor>
</comment>
<evidence type="ECO:0000259" key="10">
    <source>
        <dbReference type="PROSITE" id="PS51746"/>
    </source>
</evidence>
<evidence type="ECO:0000256" key="1">
    <source>
        <dbReference type="ARBA" id="ARBA00001936"/>
    </source>
</evidence>
<keyword evidence="8" id="KW-0464">Manganese</keyword>
<dbReference type="CDD" id="cd00143">
    <property type="entry name" value="PP2Cc"/>
    <property type="match status" value="1"/>
</dbReference>
<protein>
    <recommendedName>
        <fullName evidence="3">protein-serine/threonine phosphatase</fullName>
        <ecNumber evidence="3">3.1.3.16</ecNumber>
    </recommendedName>
</protein>
<dbReference type="SUPFAM" id="SSF81606">
    <property type="entry name" value="PP2C-like"/>
    <property type="match status" value="1"/>
</dbReference>
<gene>
    <name evidence="11" type="ORF">GMRT_10398</name>
</gene>
<dbReference type="OrthoDB" id="10264738at2759"/>
<reference evidence="11 12" key="1">
    <citation type="submission" date="2019-05" db="EMBL/GenBank/DDBJ databases">
        <title>The compact genome of Giardia muris reveals important steps in the evolution of intestinal protozoan parasites.</title>
        <authorList>
            <person name="Xu F."/>
            <person name="Jimenez-Gonzalez A."/>
            <person name="Einarsson E."/>
            <person name="Astvaldsson A."/>
            <person name="Peirasmaki D."/>
            <person name="Eckmann L."/>
            <person name="Andersson J.O."/>
            <person name="Svard S.G."/>
            <person name="Jerlstrom-Hultqvist J."/>
        </authorList>
    </citation>
    <scope>NUCLEOTIDE SEQUENCE [LARGE SCALE GENOMIC DNA]</scope>
    <source>
        <strain evidence="11 12">Roberts-Thomson</strain>
    </source>
</reference>
<dbReference type="InterPro" id="IPR015655">
    <property type="entry name" value="PP2C"/>
</dbReference>
<comment type="similarity">
    <text evidence="2">Belongs to the PP2C family.</text>
</comment>
<evidence type="ECO:0000256" key="6">
    <source>
        <dbReference type="ARBA" id="ARBA00022842"/>
    </source>
</evidence>
<keyword evidence="9" id="KW-1133">Transmembrane helix</keyword>
<keyword evidence="6" id="KW-0460">Magnesium</keyword>
<feature type="transmembrane region" description="Helical" evidence="9">
    <location>
        <begin position="7"/>
        <end position="28"/>
    </location>
</feature>
<dbReference type="SMART" id="SM00332">
    <property type="entry name" value="PP2Cc"/>
    <property type="match status" value="1"/>
</dbReference>
<feature type="domain" description="PPM-type phosphatase" evidence="10">
    <location>
        <begin position="48"/>
        <end position="411"/>
    </location>
</feature>
<dbReference type="PANTHER" id="PTHR13832:SF803">
    <property type="entry name" value="PROTEIN PHOSPHATASE 1G"/>
    <property type="match status" value="1"/>
</dbReference>
<evidence type="ECO:0000256" key="8">
    <source>
        <dbReference type="ARBA" id="ARBA00023211"/>
    </source>
</evidence>
<evidence type="ECO:0000313" key="11">
    <source>
        <dbReference type="EMBL" id="TNJ30328.1"/>
    </source>
</evidence>
<dbReference type="AlphaFoldDB" id="A0A4Z1T3V7"/>
<keyword evidence="7" id="KW-0904">Protein phosphatase</keyword>
<evidence type="ECO:0000256" key="7">
    <source>
        <dbReference type="ARBA" id="ARBA00022912"/>
    </source>
</evidence>
<dbReference type="InterPro" id="IPR001932">
    <property type="entry name" value="PPM-type_phosphatase-like_dom"/>
</dbReference>
<name>A0A4Z1T3V7_GIAMU</name>
<dbReference type="EC" id="3.1.3.16" evidence="3"/>
<evidence type="ECO:0000256" key="4">
    <source>
        <dbReference type="ARBA" id="ARBA00022723"/>
    </source>
</evidence>
<organism evidence="11 12">
    <name type="scientific">Giardia muris</name>
    <dbReference type="NCBI Taxonomy" id="5742"/>
    <lineage>
        <taxon>Eukaryota</taxon>
        <taxon>Metamonada</taxon>
        <taxon>Diplomonadida</taxon>
        <taxon>Hexamitidae</taxon>
        <taxon>Giardiinae</taxon>
        <taxon>Giardia</taxon>
    </lineage>
</organism>
<proteinExistence type="inferred from homology"/>
<evidence type="ECO:0000256" key="5">
    <source>
        <dbReference type="ARBA" id="ARBA00022801"/>
    </source>
</evidence>
<dbReference type="GO" id="GO:0046872">
    <property type="term" value="F:metal ion binding"/>
    <property type="evidence" value="ECO:0007669"/>
    <property type="project" value="UniProtKB-KW"/>
</dbReference>
<comment type="caution">
    <text evidence="11">The sequence shown here is derived from an EMBL/GenBank/DDBJ whole genome shotgun (WGS) entry which is preliminary data.</text>
</comment>
<dbReference type="EMBL" id="VDLU01000001">
    <property type="protein sequence ID" value="TNJ30328.1"/>
    <property type="molecule type" value="Genomic_DNA"/>
</dbReference>
<keyword evidence="5" id="KW-0378">Hydrolase</keyword>
<keyword evidence="12" id="KW-1185">Reference proteome</keyword>
<dbReference type="GO" id="GO:0004722">
    <property type="term" value="F:protein serine/threonine phosphatase activity"/>
    <property type="evidence" value="ECO:0007669"/>
    <property type="project" value="UniProtKB-EC"/>
</dbReference>
<sequence length="533" mass="58694">MWDLWQYLVAGGLIIGLHVLAAVFLQYFSRAHVATEQARIHAKGLSICYGVYQDQGRRVTMEDAHTSIPDLLGEQGSVHVSVFAVFDGHSGPVAASFAAEQLPSCILDAWPDALARDELVSAFGKACRALDNRFLHSARKLNLFDGTTCICTALVDASTKQDYNLVAVTANIGDSRAILCREVEASTLLGAIKGLERRASYPTTSSDEGSWHPNTPRKVLKGYRTASHLIVPLSIDQKPHNPTEKQRIEASGGFVHPFVYIEEENLIIRGPHRIFPGGLAVSRALGDLPFKSLRSLEALGISAPLVVADPVVSYIRLQESDKFILQGCDGLWDTISSMEAVIFILITKLLLDISSMQVPELRRHRKRLRAALRRLAVPLINDAALAISESLCHHAKAKGSTDNISIGILFLHARDRPFYTFLDQYDVEALVSGLVFTMDTIHTFDDLISVFQGFVDIDGEKDGIFKSNIMFTDLCNADHTQIANNTLALWDQFTERQISMSDVRDSTVLTGILEFGKSQQLPKAQRSVKVPGA</sequence>
<dbReference type="Pfam" id="PF00481">
    <property type="entry name" value="PP2C"/>
    <property type="match status" value="2"/>
</dbReference>
<evidence type="ECO:0000256" key="2">
    <source>
        <dbReference type="ARBA" id="ARBA00006702"/>
    </source>
</evidence>
<keyword evidence="9" id="KW-0472">Membrane</keyword>
<dbReference type="VEuPathDB" id="GiardiaDB:GMRT_10398"/>
<keyword evidence="4" id="KW-0479">Metal-binding</keyword>
<dbReference type="InterPro" id="IPR036457">
    <property type="entry name" value="PPM-type-like_dom_sf"/>
</dbReference>
<accession>A0A4Z1T3V7</accession>
<keyword evidence="9" id="KW-0812">Transmembrane</keyword>
<evidence type="ECO:0000313" key="12">
    <source>
        <dbReference type="Proteomes" id="UP000315496"/>
    </source>
</evidence>
<evidence type="ECO:0000256" key="9">
    <source>
        <dbReference type="SAM" id="Phobius"/>
    </source>
</evidence>
<dbReference type="PROSITE" id="PS51746">
    <property type="entry name" value="PPM_2"/>
    <property type="match status" value="1"/>
</dbReference>
<dbReference type="Gene3D" id="3.60.40.10">
    <property type="entry name" value="PPM-type phosphatase domain"/>
    <property type="match status" value="1"/>
</dbReference>
<dbReference type="PANTHER" id="PTHR13832">
    <property type="entry name" value="PROTEIN PHOSPHATASE 2C"/>
    <property type="match status" value="1"/>
</dbReference>